<evidence type="ECO:0000313" key="2">
    <source>
        <dbReference type="EMBL" id="CAK0856771.1"/>
    </source>
</evidence>
<organism evidence="2 3">
    <name type="scientific">Prorocentrum cordatum</name>
    <dbReference type="NCBI Taxonomy" id="2364126"/>
    <lineage>
        <taxon>Eukaryota</taxon>
        <taxon>Sar</taxon>
        <taxon>Alveolata</taxon>
        <taxon>Dinophyceae</taxon>
        <taxon>Prorocentrales</taxon>
        <taxon>Prorocentraceae</taxon>
        <taxon>Prorocentrum</taxon>
    </lineage>
</organism>
<dbReference type="Proteomes" id="UP001189429">
    <property type="component" value="Unassembled WGS sequence"/>
</dbReference>
<evidence type="ECO:0000256" key="1">
    <source>
        <dbReference type="SAM" id="MobiDB-lite"/>
    </source>
</evidence>
<accession>A0ABN9UD80</accession>
<feature type="compositionally biased region" description="Basic and acidic residues" evidence="1">
    <location>
        <begin position="115"/>
        <end position="130"/>
    </location>
</feature>
<keyword evidence="3" id="KW-1185">Reference proteome</keyword>
<feature type="region of interest" description="Disordered" evidence="1">
    <location>
        <begin position="169"/>
        <end position="192"/>
    </location>
</feature>
<feature type="region of interest" description="Disordered" evidence="1">
    <location>
        <begin position="38"/>
        <end position="155"/>
    </location>
</feature>
<comment type="caution">
    <text evidence="2">The sequence shown here is derived from an EMBL/GenBank/DDBJ whole genome shotgun (WGS) entry which is preliminary data.</text>
</comment>
<feature type="compositionally biased region" description="Basic and acidic residues" evidence="1">
    <location>
        <begin position="180"/>
        <end position="192"/>
    </location>
</feature>
<evidence type="ECO:0000313" key="3">
    <source>
        <dbReference type="Proteomes" id="UP001189429"/>
    </source>
</evidence>
<protein>
    <submittedName>
        <fullName evidence="2">Uncharacterized protein</fullName>
    </submittedName>
</protein>
<proteinExistence type="predicted"/>
<dbReference type="EMBL" id="CAUYUJ010015664">
    <property type="protein sequence ID" value="CAK0856771.1"/>
    <property type="molecule type" value="Genomic_DNA"/>
</dbReference>
<name>A0ABN9UD80_9DINO</name>
<feature type="compositionally biased region" description="Basic residues" evidence="1">
    <location>
        <begin position="131"/>
        <end position="140"/>
    </location>
</feature>
<gene>
    <name evidence="2" type="ORF">PCOR1329_LOCUS47054</name>
</gene>
<reference evidence="2" key="1">
    <citation type="submission" date="2023-10" db="EMBL/GenBank/DDBJ databases">
        <authorList>
            <person name="Chen Y."/>
            <person name="Shah S."/>
            <person name="Dougan E. K."/>
            <person name="Thang M."/>
            <person name="Chan C."/>
        </authorList>
    </citation>
    <scope>NUCLEOTIDE SEQUENCE [LARGE SCALE GENOMIC DNA]</scope>
</reference>
<feature type="non-terminal residue" evidence="2">
    <location>
        <position position="192"/>
    </location>
</feature>
<sequence>MQYHNVAVHVFVVRQMVCAFQHSTSFQVVGLVHNRPEERKLKDEKERKRREKKDKDKKKEKDKAKDSAQVLMIADAPFGKSSQAVVPRRPPPTGTTIVLDDSDESVKSVCLGTPQKEDTGKRRKEGEEKRRSRSRRKRRPAALAMGPLSPAAGRPRYCSCMWDEGGEEGCGDRILSPQRESWETHADTLHHA</sequence>
<feature type="compositionally biased region" description="Basic and acidic residues" evidence="1">
    <location>
        <begin position="53"/>
        <end position="66"/>
    </location>
</feature>